<evidence type="ECO:0000256" key="4">
    <source>
        <dbReference type="ARBA" id="ARBA00022729"/>
    </source>
</evidence>
<reference evidence="6 7" key="1">
    <citation type="submission" date="2024-11" db="EMBL/GenBank/DDBJ databases">
        <title>A near-complete genome assembly of Cinchona calisaya.</title>
        <authorList>
            <person name="Lian D.C."/>
            <person name="Zhao X.W."/>
            <person name="Wei L."/>
        </authorList>
    </citation>
    <scope>NUCLEOTIDE SEQUENCE [LARGE SCALE GENOMIC DNA]</scope>
    <source>
        <tissue evidence="6">Nenye</tissue>
    </source>
</reference>
<dbReference type="EC" id="3.2.1.21" evidence="3"/>
<organism evidence="6 7">
    <name type="scientific">Cinchona calisaya</name>
    <dbReference type="NCBI Taxonomy" id="153742"/>
    <lineage>
        <taxon>Eukaryota</taxon>
        <taxon>Viridiplantae</taxon>
        <taxon>Streptophyta</taxon>
        <taxon>Embryophyta</taxon>
        <taxon>Tracheophyta</taxon>
        <taxon>Spermatophyta</taxon>
        <taxon>Magnoliopsida</taxon>
        <taxon>eudicotyledons</taxon>
        <taxon>Gunneridae</taxon>
        <taxon>Pentapetalae</taxon>
        <taxon>asterids</taxon>
        <taxon>lamiids</taxon>
        <taxon>Gentianales</taxon>
        <taxon>Rubiaceae</taxon>
        <taxon>Cinchonoideae</taxon>
        <taxon>Cinchoneae</taxon>
        <taxon>Cinchona</taxon>
    </lineage>
</organism>
<name>A0ABD3B2K6_9GENT</name>
<comment type="similarity">
    <text evidence="2">Belongs to the glycosyl hydrolase 3 family.</text>
</comment>
<dbReference type="PANTHER" id="PTHR30620:SF16">
    <property type="entry name" value="LYSOSOMAL BETA GLUCOSIDASE"/>
    <property type="match status" value="1"/>
</dbReference>
<accession>A0ABD3B2K6</accession>
<dbReference type="PANTHER" id="PTHR30620">
    <property type="entry name" value="PERIPLASMIC BETA-GLUCOSIDASE-RELATED"/>
    <property type="match status" value="1"/>
</dbReference>
<proteinExistence type="inferred from homology"/>
<dbReference type="GO" id="GO:0008422">
    <property type="term" value="F:beta-glucosidase activity"/>
    <property type="evidence" value="ECO:0007669"/>
    <property type="project" value="UniProtKB-EC"/>
</dbReference>
<evidence type="ECO:0000256" key="1">
    <source>
        <dbReference type="ARBA" id="ARBA00000448"/>
    </source>
</evidence>
<evidence type="ECO:0000256" key="5">
    <source>
        <dbReference type="ARBA" id="ARBA00023295"/>
    </source>
</evidence>
<dbReference type="EMBL" id="JBJUIK010000001">
    <property type="protein sequence ID" value="KAL3537591.1"/>
    <property type="molecule type" value="Genomic_DNA"/>
</dbReference>
<sequence>MASLSTHWWIIAYDQVSWIASTMILTTIRNTVDPTPEIGYSREPNTEYVKSNNFGYAIIVVGELPYSKTFGDSLNLTIP</sequence>
<comment type="caution">
    <text evidence="6">The sequence shown here is derived from an EMBL/GenBank/DDBJ whole genome shotgun (WGS) entry which is preliminary data.</text>
</comment>
<comment type="catalytic activity">
    <reaction evidence="1">
        <text>Hydrolysis of terminal, non-reducing beta-D-glucosyl residues with release of beta-D-glucose.</text>
        <dbReference type="EC" id="3.2.1.21"/>
    </reaction>
</comment>
<keyword evidence="7" id="KW-1185">Reference proteome</keyword>
<dbReference type="InterPro" id="IPR051915">
    <property type="entry name" value="Cellulose_Degrad_GH3"/>
</dbReference>
<keyword evidence="4" id="KW-0732">Signal</keyword>
<dbReference type="AlphaFoldDB" id="A0ABD3B2K6"/>
<evidence type="ECO:0000313" key="7">
    <source>
        <dbReference type="Proteomes" id="UP001630127"/>
    </source>
</evidence>
<dbReference type="Proteomes" id="UP001630127">
    <property type="component" value="Unassembled WGS sequence"/>
</dbReference>
<evidence type="ECO:0000313" key="6">
    <source>
        <dbReference type="EMBL" id="KAL3537591.1"/>
    </source>
</evidence>
<evidence type="ECO:0000256" key="3">
    <source>
        <dbReference type="ARBA" id="ARBA00012744"/>
    </source>
</evidence>
<gene>
    <name evidence="6" type="ORF">ACH5RR_000957</name>
</gene>
<keyword evidence="5" id="KW-0378">Hydrolase</keyword>
<keyword evidence="5" id="KW-0326">Glycosidase</keyword>
<protein>
    <recommendedName>
        <fullName evidence="3">beta-glucosidase</fullName>
        <ecNumber evidence="3">3.2.1.21</ecNumber>
    </recommendedName>
</protein>
<evidence type="ECO:0000256" key="2">
    <source>
        <dbReference type="ARBA" id="ARBA00005336"/>
    </source>
</evidence>